<comment type="caution">
    <text evidence="2">The sequence shown here is derived from an EMBL/GenBank/DDBJ whole genome shotgun (WGS) entry which is preliminary data.</text>
</comment>
<dbReference type="Proteomes" id="UP001251085">
    <property type="component" value="Unassembled WGS sequence"/>
</dbReference>
<accession>A0ABU3EEQ0</accession>
<dbReference type="InterPro" id="IPR000780">
    <property type="entry name" value="CheR_MeTrfase"/>
</dbReference>
<dbReference type="RefSeq" id="WP_311759384.1">
    <property type="nucleotide sequence ID" value="NZ_JAVRQI010000007.1"/>
</dbReference>
<dbReference type="PANTHER" id="PTHR24422">
    <property type="entry name" value="CHEMOTAXIS PROTEIN METHYLTRANSFERASE"/>
    <property type="match status" value="1"/>
</dbReference>
<dbReference type="SUPFAM" id="SSF53335">
    <property type="entry name" value="S-adenosyl-L-methionine-dependent methyltransferases"/>
    <property type="match status" value="1"/>
</dbReference>
<evidence type="ECO:0000313" key="3">
    <source>
        <dbReference type="Proteomes" id="UP001251085"/>
    </source>
</evidence>
<keyword evidence="3" id="KW-1185">Reference proteome</keyword>
<keyword evidence="2" id="KW-0489">Methyltransferase</keyword>
<dbReference type="EMBL" id="JAVRQI010000007">
    <property type="protein sequence ID" value="MDT1062287.1"/>
    <property type="molecule type" value="Genomic_DNA"/>
</dbReference>
<dbReference type="InterPro" id="IPR022642">
    <property type="entry name" value="CheR_C"/>
</dbReference>
<evidence type="ECO:0000259" key="1">
    <source>
        <dbReference type="PROSITE" id="PS50123"/>
    </source>
</evidence>
<protein>
    <submittedName>
        <fullName evidence="2">CheR family methyltransferase</fullName>
    </submittedName>
</protein>
<reference evidence="3" key="1">
    <citation type="submission" date="2023-07" db="EMBL/GenBank/DDBJ databases">
        <title>Characterization of two Paracoccaceae strains isolated from Phycosphere and proposal of Xinfangfangia lacusdiani sp. nov.</title>
        <authorList>
            <person name="Deng Y."/>
            <person name="Zhang Y.Q."/>
        </authorList>
    </citation>
    <scope>NUCLEOTIDE SEQUENCE [LARGE SCALE GENOMIC DNA]</scope>
    <source>
        <strain evidence="3">CPCC 101403</strain>
    </source>
</reference>
<dbReference type="Pfam" id="PF01739">
    <property type="entry name" value="CheR"/>
    <property type="match status" value="1"/>
</dbReference>
<dbReference type="PANTHER" id="PTHR24422:SF8">
    <property type="entry name" value="CHEMOTAXIS PROTEIN"/>
    <property type="match status" value="1"/>
</dbReference>
<dbReference type="PRINTS" id="PR00996">
    <property type="entry name" value="CHERMTFRASE"/>
</dbReference>
<proteinExistence type="predicted"/>
<keyword evidence="2" id="KW-0808">Transferase</keyword>
<evidence type="ECO:0000313" key="2">
    <source>
        <dbReference type="EMBL" id="MDT1062287.1"/>
    </source>
</evidence>
<dbReference type="Gene3D" id="3.40.50.150">
    <property type="entry name" value="Vaccinia Virus protein VP39"/>
    <property type="match status" value="1"/>
</dbReference>
<dbReference type="PROSITE" id="PS50123">
    <property type="entry name" value="CHER"/>
    <property type="match status" value="1"/>
</dbReference>
<name>A0ABU3EEQ0_9RHOB</name>
<sequence length="277" mass="31159">MENEVAEITRAVFERFGYDFRGYRHRPLEGRMRYLCTKLRLADFAELRDWILANPDRIDFVIENLTISVSDYFREPETFAEVKTRIFSLLSSFSSITIWHAGCAGGQEVFSLAVLLKEAGLYSRARIFASDISGARLNAARGGAKIPLNQFETVERRYRESGGAGLLTSHLRMSGDGFRFDPALMDNVTFVEHNLATDGVFCEANLIFCRNVLIYFGDDLQLQVFNLFQDSLARGGFLCLGSRETPIGAGPGFVKEQGCNRIYRPLRPPRGPILAMA</sequence>
<feature type="domain" description="CheR-type methyltransferase" evidence="1">
    <location>
        <begin position="1"/>
        <end position="245"/>
    </location>
</feature>
<dbReference type="SUPFAM" id="SSF47757">
    <property type="entry name" value="Chemotaxis receptor methyltransferase CheR, N-terminal domain"/>
    <property type="match status" value="1"/>
</dbReference>
<dbReference type="GO" id="GO:0008168">
    <property type="term" value="F:methyltransferase activity"/>
    <property type="evidence" value="ECO:0007669"/>
    <property type="project" value="UniProtKB-KW"/>
</dbReference>
<dbReference type="InterPro" id="IPR029063">
    <property type="entry name" value="SAM-dependent_MTases_sf"/>
</dbReference>
<dbReference type="InterPro" id="IPR050903">
    <property type="entry name" value="Bact_Chemotaxis_MeTrfase"/>
</dbReference>
<dbReference type="GO" id="GO:0032259">
    <property type="term" value="P:methylation"/>
    <property type="evidence" value="ECO:0007669"/>
    <property type="project" value="UniProtKB-KW"/>
</dbReference>
<dbReference type="SMART" id="SM00138">
    <property type="entry name" value="MeTrc"/>
    <property type="match status" value="1"/>
</dbReference>
<organism evidence="2 3">
    <name type="scientific">Paracoccus broussonetiae</name>
    <dbReference type="NCBI Taxonomy" id="3075834"/>
    <lineage>
        <taxon>Bacteria</taxon>
        <taxon>Pseudomonadati</taxon>
        <taxon>Pseudomonadota</taxon>
        <taxon>Alphaproteobacteria</taxon>
        <taxon>Rhodobacterales</taxon>
        <taxon>Paracoccaceae</taxon>
        <taxon>Paracoccus</taxon>
    </lineage>
</organism>
<gene>
    <name evidence="2" type="ORF">RM190_10480</name>
</gene>